<sequence>MSSTQRSGSSGTPALRVVSTANAPAAIGPYSQAVVANGFVFCSGQIPLDPKTVEVVLGGVEEQTRQVLISLQAVLEAAGSDLEHVAKTLVFLKDMNSFAAMNQVYEEYFFAPQAGARCCRGRAAA</sequence>
<accession>A0A0L0RWX3</accession>
<dbReference type="PANTHER" id="PTHR11803">
    <property type="entry name" value="2-IMINOBUTANOATE/2-IMINOPROPANOATE DEAMINASE RIDA"/>
    <property type="match status" value="1"/>
</dbReference>
<dbReference type="EMBL" id="GG745328">
    <property type="protein sequence ID" value="KNE54630.1"/>
    <property type="molecule type" value="Genomic_DNA"/>
</dbReference>
<dbReference type="Proteomes" id="UP000054350">
    <property type="component" value="Unassembled WGS sequence"/>
</dbReference>
<dbReference type="FunFam" id="3.30.1330.40:FF:000001">
    <property type="entry name" value="L-PSP family endoribonuclease"/>
    <property type="match status" value="1"/>
</dbReference>
<gene>
    <name evidence="2" type="ORF">AMAG_00593</name>
</gene>
<evidence type="ECO:0000256" key="1">
    <source>
        <dbReference type="ARBA" id="ARBA00010552"/>
    </source>
</evidence>
<dbReference type="InterPro" id="IPR006175">
    <property type="entry name" value="YjgF/YER057c/UK114"/>
</dbReference>
<dbReference type="InterPro" id="IPR006056">
    <property type="entry name" value="RidA"/>
</dbReference>
<comment type="similarity">
    <text evidence="1">Belongs to the RutC family.</text>
</comment>
<protein>
    <submittedName>
        <fullName evidence="2">RutC family protein</fullName>
    </submittedName>
</protein>
<keyword evidence="3" id="KW-1185">Reference proteome</keyword>
<organism evidence="2 3">
    <name type="scientific">Allomyces macrogynus (strain ATCC 38327)</name>
    <name type="common">Allomyces javanicus var. macrogynus</name>
    <dbReference type="NCBI Taxonomy" id="578462"/>
    <lineage>
        <taxon>Eukaryota</taxon>
        <taxon>Fungi</taxon>
        <taxon>Fungi incertae sedis</taxon>
        <taxon>Blastocladiomycota</taxon>
        <taxon>Blastocladiomycetes</taxon>
        <taxon>Blastocladiales</taxon>
        <taxon>Blastocladiaceae</taxon>
        <taxon>Allomyces</taxon>
    </lineage>
</organism>
<dbReference type="CDD" id="cd00448">
    <property type="entry name" value="YjgF_YER057c_UK114_family"/>
    <property type="match status" value="1"/>
</dbReference>
<dbReference type="GO" id="GO:0005829">
    <property type="term" value="C:cytosol"/>
    <property type="evidence" value="ECO:0007669"/>
    <property type="project" value="TreeGrafter"/>
</dbReference>
<reference evidence="3" key="2">
    <citation type="submission" date="2009-11" db="EMBL/GenBank/DDBJ databases">
        <title>The Genome Sequence of Allomyces macrogynus strain ATCC 38327.</title>
        <authorList>
            <consortium name="The Broad Institute Genome Sequencing Platform"/>
            <person name="Russ C."/>
            <person name="Cuomo C."/>
            <person name="Shea T."/>
            <person name="Young S.K."/>
            <person name="Zeng Q."/>
            <person name="Koehrsen M."/>
            <person name="Haas B."/>
            <person name="Borodovsky M."/>
            <person name="Guigo R."/>
            <person name="Alvarado L."/>
            <person name="Berlin A."/>
            <person name="Borenstein D."/>
            <person name="Chen Z."/>
            <person name="Engels R."/>
            <person name="Freedman E."/>
            <person name="Gellesch M."/>
            <person name="Goldberg J."/>
            <person name="Griggs A."/>
            <person name="Gujja S."/>
            <person name="Heiman D."/>
            <person name="Hepburn T."/>
            <person name="Howarth C."/>
            <person name="Jen D."/>
            <person name="Larson L."/>
            <person name="Lewis B."/>
            <person name="Mehta T."/>
            <person name="Park D."/>
            <person name="Pearson M."/>
            <person name="Roberts A."/>
            <person name="Saif S."/>
            <person name="Shenoy N."/>
            <person name="Sisk P."/>
            <person name="Stolte C."/>
            <person name="Sykes S."/>
            <person name="Walk T."/>
            <person name="White J."/>
            <person name="Yandava C."/>
            <person name="Burger G."/>
            <person name="Gray M.W."/>
            <person name="Holland P.W.H."/>
            <person name="King N."/>
            <person name="Lang F.B.F."/>
            <person name="Roger A.J."/>
            <person name="Ruiz-Trillo I."/>
            <person name="Lander E."/>
            <person name="Nusbaum C."/>
        </authorList>
    </citation>
    <scope>NUCLEOTIDE SEQUENCE [LARGE SCALE GENOMIC DNA]</scope>
    <source>
        <strain evidence="3">ATCC 38327</strain>
    </source>
</reference>
<name>A0A0L0RWX3_ALLM3</name>
<dbReference type="Pfam" id="PF01042">
    <property type="entry name" value="Ribonuc_L-PSP"/>
    <property type="match status" value="1"/>
</dbReference>
<dbReference type="eggNOG" id="KOG2317">
    <property type="taxonomic scope" value="Eukaryota"/>
</dbReference>
<dbReference type="NCBIfam" id="TIGR00004">
    <property type="entry name" value="Rid family detoxifying hydrolase"/>
    <property type="match status" value="1"/>
</dbReference>
<dbReference type="VEuPathDB" id="FungiDB:AMAG_00593"/>
<dbReference type="STRING" id="578462.A0A0L0RWX3"/>
<evidence type="ECO:0000313" key="3">
    <source>
        <dbReference type="Proteomes" id="UP000054350"/>
    </source>
</evidence>
<dbReference type="GO" id="GO:0005739">
    <property type="term" value="C:mitochondrion"/>
    <property type="evidence" value="ECO:0007669"/>
    <property type="project" value="TreeGrafter"/>
</dbReference>
<evidence type="ECO:0000313" key="2">
    <source>
        <dbReference type="EMBL" id="KNE54630.1"/>
    </source>
</evidence>
<reference evidence="2 3" key="1">
    <citation type="submission" date="2009-11" db="EMBL/GenBank/DDBJ databases">
        <title>Annotation of Allomyces macrogynus ATCC 38327.</title>
        <authorList>
            <consortium name="The Broad Institute Genome Sequencing Platform"/>
            <person name="Russ C."/>
            <person name="Cuomo C."/>
            <person name="Burger G."/>
            <person name="Gray M.W."/>
            <person name="Holland P.W.H."/>
            <person name="King N."/>
            <person name="Lang F.B.F."/>
            <person name="Roger A.J."/>
            <person name="Ruiz-Trillo I."/>
            <person name="Young S.K."/>
            <person name="Zeng Q."/>
            <person name="Gargeya S."/>
            <person name="Fitzgerald M."/>
            <person name="Haas B."/>
            <person name="Abouelleil A."/>
            <person name="Alvarado L."/>
            <person name="Arachchi H.M."/>
            <person name="Berlin A."/>
            <person name="Chapman S.B."/>
            <person name="Gearin G."/>
            <person name="Goldberg J."/>
            <person name="Griggs A."/>
            <person name="Gujja S."/>
            <person name="Hansen M."/>
            <person name="Heiman D."/>
            <person name="Howarth C."/>
            <person name="Larimer J."/>
            <person name="Lui A."/>
            <person name="MacDonald P.J.P."/>
            <person name="McCowen C."/>
            <person name="Montmayeur A."/>
            <person name="Murphy C."/>
            <person name="Neiman D."/>
            <person name="Pearson M."/>
            <person name="Priest M."/>
            <person name="Roberts A."/>
            <person name="Saif S."/>
            <person name="Shea T."/>
            <person name="Sisk P."/>
            <person name="Stolte C."/>
            <person name="Sykes S."/>
            <person name="Wortman J."/>
            <person name="Nusbaum C."/>
            <person name="Birren B."/>
        </authorList>
    </citation>
    <scope>NUCLEOTIDE SEQUENCE [LARGE SCALE GENOMIC DNA]</scope>
    <source>
        <strain evidence="2 3">ATCC 38327</strain>
    </source>
</reference>
<dbReference type="SUPFAM" id="SSF55298">
    <property type="entry name" value="YjgF-like"/>
    <property type="match status" value="1"/>
</dbReference>
<dbReference type="Gene3D" id="3.30.1330.40">
    <property type="entry name" value="RutC-like"/>
    <property type="match status" value="1"/>
</dbReference>
<proteinExistence type="inferred from homology"/>
<dbReference type="OrthoDB" id="309640at2759"/>
<dbReference type="GO" id="GO:0019239">
    <property type="term" value="F:deaminase activity"/>
    <property type="evidence" value="ECO:0007669"/>
    <property type="project" value="TreeGrafter"/>
</dbReference>
<dbReference type="AlphaFoldDB" id="A0A0L0RWX3"/>
<dbReference type="InterPro" id="IPR035959">
    <property type="entry name" value="RutC-like_sf"/>
</dbReference>
<dbReference type="PANTHER" id="PTHR11803:SF58">
    <property type="entry name" value="PROTEIN HMF1-RELATED"/>
    <property type="match status" value="1"/>
</dbReference>